<dbReference type="AlphaFoldDB" id="A0A7R7ZPX5"/>
<dbReference type="RefSeq" id="XP_043137703.1">
    <property type="nucleotide sequence ID" value="XM_043280090.1"/>
</dbReference>
<reference evidence="1" key="1">
    <citation type="submission" date="2021-01" db="EMBL/GenBank/DDBJ databases">
        <authorList>
            <consortium name="Aspergillus chevalieri M1 genome sequencing consortium"/>
            <person name="Kazuki M."/>
            <person name="Futagami T."/>
        </authorList>
    </citation>
    <scope>NUCLEOTIDE SEQUENCE</scope>
    <source>
        <strain evidence="1">M1</strain>
    </source>
</reference>
<gene>
    <name evidence="1" type="ORF">ACHE_50379S</name>
</gene>
<proteinExistence type="predicted"/>
<keyword evidence="2" id="KW-1185">Reference proteome</keyword>
<dbReference type="EMBL" id="AP024420">
    <property type="protein sequence ID" value="BCR89181.1"/>
    <property type="molecule type" value="Genomic_DNA"/>
</dbReference>
<protein>
    <submittedName>
        <fullName evidence="1">Uncharacterized protein</fullName>
    </submittedName>
</protein>
<evidence type="ECO:0000313" key="1">
    <source>
        <dbReference type="EMBL" id="BCR89181.1"/>
    </source>
</evidence>
<name>A0A7R7ZPX5_ASPCH</name>
<dbReference type="Proteomes" id="UP000637239">
    <property type="component" value="Chromosome 5"/>
</dbReference>
<dbReference type="KEGG" id="ache:ACHE_50379S"/>
<accession>A0A7R7ZPX5</accession>
<sequence>MGRLYETKQKNYDFALKPPYNRATFQIQTLEVSKTLREEVFVAEDALRDCISVNPYNKGRTMNMQKARSLLRCFDIWTHNRFLEERERDIWFDDPI</sequence>
<organism evidence="1 2">
    <name type="scientific">Aspergillus chevalieri</name>
    <name type="common">Eurotium chevalieri</name>
    <dbReference type="NCBI Taxonomy" id="182096"/>
    <lineage>
        <taxon>Eukaryota</taxon>
        <taxon>Fungi</taxon>
        <taxon>Dikarya</taxon>
        <taxon>Ascomycota</taxon>
        <taxon>Pezizomycotina</taxon>
        <taxon>Eurotiomycetes</taxon>
        <taxon>Eurotiomycetidae</taxon>
        <taxon>Eurotiales</taxon>
        <taxon>Aspergillaceae</taxon>
        <taxon>Aspergillus</taxon>
        <taxon>Aspergillus subgen. Aspergillus</taxon>
    </lineage>
</organism>
<reference evidence="1" key="2">
    <citation type="submission" date="2021-02" db="EMBL/GenBank/DDBJ databases">
        <title>Aspergillus chevalieri M1 genome sequence.</title>
        <authorList>
            <person name="Kadooka C."/>
            <person name="Mori K."/>
            <person name="Futagami T."/>
        </authorList>
    </citation>
    <scope>NUCLEOTIDE SEQUENCE</scope>
    <source>
        <strain evidence="1">M1</strain>
    </source>
</reference>
<dbReference type="GeneID" id="66983539"/>
<evidence type="ECO:0000313" key="2">
    <source>
        <dbReference type="Proteomes" id="UP000637239"/>
    </source>
</evidence>